<feature type="transmembrane region" description="Helical" evidence="8">
    <location>
        <begin position="206"/>
        <end position="226"/>
    </location>
</feature>
<evidence type="ECO:0000256" key="7">
    <source>
        <dbReference type="ARBA" id="ARBA00023136"/>
    </source>
</evidence>
<keyword evidence="7 8" id="KW-0472">Membrane</keyword>
<organism evidence="9 10">
    <name type="scientific">Ferrimonas lipolytica</name>
    <dbReference type="NCBI Taxonomy" id="2724191"/>
    <lineage>
        <taxon>Bacteria</taxon>
        <taxon>Pseudomonadati</taxon>
        <taxon>Pseudomonadota</taxon>
        <taxon>Gammaproteobacteria</taxon>
        <taxon>Alteromonadales</taxon>
        <taxon>Ferrimonadaceae</taxon>
        <taxon>Ferrimonas</taxon>
    </lineage>
</organism>
<dbReference type="PANTHER" id="PTHR30269">
    <property type="entry name" value="TRANSMEMBRANE PROTEIN YFCA"/>
    <property type="match status" value="1"/>
</dbReference>
<dbReference type="KEGG" id="fes:HER31_05905"/>
<keyword evidence="10" id="KW-1185">Reference proteome</keyword>
<keyword evidence="5 8" id="KW-0812">Transmembrane</keyword>
<dbReference type="PANTHER" id="PTHR30269:SF0">
    <property type="entry name" value="MEMBRANE TRANSPORTER PROTEIN YFCA-RELATED"/>
    <property type="match status" value="1"/>
</dbReference>
<feature type="transmembrane region" description="Helical" evidence="8">
    <location>
        <begin position="136"/>
        <end position="154"/>
    </location>
</feature>
<evidence type="ECO:0000313" key="9">
    <source>
        <dbReference type="EMBL" id="QIZ76435.1"/>
    </source>
</evidence>
<sequence>MIFDLLLLIAAGFVGGILNTLAGGGSFITFPALMMVGVAPVSANATNTFASCAGYLSGAYGFRDELRGQRKQLLVIVATSIVGGAIGALLLIQAPQQLFQQAIPWLLLFATLLFVFGGQINTLVKSMATQHRYASLLGSLLLAAVLLVVCIYGGFFNAGLGIIALSYLALAGFTNINTMNGIKLVISSTVSLIAIVMFVYNDAIAWSEGSAVLIGTLFGGYMSAHVAKRVAADKMRRLVTLMSVAITAYFFVVTYC</sequence>
<dbReference type="InterPro" id="IPR052017">
    <property type="entry name" value="TSUP"/>
</dbReference>
<evidence type="ECO:0000256" key="5">
    <source>
        <dbReference type="ARBA" id="ARBA00022692"/>
    </source>
</evidence>
<evidence type="ECO:0000256" key="1">
    <source>
        <dbReference type="ARBA" id="ARBA00004651"/>
    </source>
</evidence>
<comment type="subcellular location">
    <subcellularLocation>
        <location evidence="1 8">Cell membrane</location>
        <topology evidence="1 8">Multi-pass membrane protein</topology>
    </subcellularLocation>
</comment>
<gene>
    <name evidence="9" type="ORF">HER31_05905</name>
</gene>
<evidence type="ECO:0000256" key="4">
    <source>
        <dbReference type="ARBA" id="ARBA00022475"/>
    </source>
</evidence>
<keyword evidence="3" id="KW-0813">Transport</keyword>
<proteinExistence type="inferred from homology"/>
<accession>A0A6H1UBK1</accession>
<feature type="transmembrane region" description="Helical" evidence="8">
    <location>
        <begin position="238"/>
        <end position="255"/>
    </location>
</feature>
<dbReference type="AlphaFoldDB" id="A0A6H1UBK1"/>
<protein>
    <recommendedName>
        <fullName evidence="8">Probable membrane transporter protein</fullName>
    </recommendedName>
</protein>
<dbReference type="RefSeq" id="WP_168659697.1">
    <property type="nucleotide sequence ID" value="NZ_CP051180.1"/>
</dbReference>
<dbReference type="GO" id="GO:0005886">
    <property type="term" value="C:plasma membrane"/>
    <property type="evidence" value="ECO:0007669"/>
    <property type="project" value="UniProtKB-SubCell"/>
</dbReference>
<name>A0A6H1UBK1_9GAMM</name>
<evidence type="ECO:0000256" key="3">
    <source>
        <dbReference type="ARBA" id="ARBA00022448"/>
    </source>
</evidence>
<keyword evidence="6 8" id="KW-1133">Transmembrane helix</keyword>
<evidence type="ECO:0000256" key="8">
    <source>
        <dbReference type="RuleBase" id="RU363041"/>
    </source>
</evidence>
<dbReference type="Proteomes" id="UP000501602">
    <property type="component" value="Chromosome"/>
</dbReference>
<feature type="transmembrane region" description="Helical" evidence="8">
    <location>
        <begin position="184"/>
        <end position="200"/>
    </location>
</feature>
<evidence type="ECO:0000313" key="10">
    <source>
        <dbReference type="Proteomes" id="UP000501602"/>
    </source>
</evidence>
<dbReference type="EMBL" id="CP051180">
    <property type="protein sequence ID" value="QIZ76435.1"/>
    <property type="molecule type" value="Genomic_DNA"/>
</dbReference>
<feature type="transmembrane region" description="Helical" evidence="8">
    <location>
        <begin position="105"/>
        <end position="124"/>
    </location>
</feature>
<comment type="similarity">
    <text evidence="2 8">Belongs to the 4-toluene sulfonate uptake permease (TSUP) (TC 2.A.102) family.</text>
</comment>
<feature type="transmembrane region" description="Helical" evidence="8">
    <location>
        <begin position="160"/>
        <end position="177"/>
    </location>
</feature>
<reference evidence="9 10" key="1">
    <citation type="submission" date="2020-04" db="EMBL/GenBank/DDBJ databases">
        <title>Ferrimonas sp. S7 isolated from sea water.</title>
        <authorList>
            <person name="Bae S.S."/>
            <person name="Baek K."/>
        </authorList>
    </citation>
    <scope>NUCLEOTIDE SEQUENCE [LARGE SCALE GENOMIC DNA]</scope>
    <source>
        <strain evidence="9 10">S7</strain>
    </source>
</reference>
<evidence type="ECO:0000256" key="6">
    <source>
        <dbReference type="ARBA" id="ARBA00022989"/>
    </source>
</evidence>
<evidence type="ECO:0000256" key="2">
    <source>
        <dbReference type="ARBA" id="ARBA00009142"/>
    </source>
</evidence>
<dbReference type="Pfam" id="PF01925">
    <property type="entry name" value="TauE"/>
    <property type="match status" value="1"/>
</dbReference>
<feature type="transmembrane region" description="Helical" evidence="8">
    <location>
        <begin position="73"/>
        <end position="93"/>
    </location>
</feature>
<keyword evidence="4 8" id="KW-1003">Cell membrane</keyword>
<dbReference type="InterPro" id="IPR002781">
    <property type="entry name" value="TM_pro_TauE-like"/>
</dbReference>
<feature type="transmembrane region" description="Helical" evidence="8">
    <location>
        <begin position="32"/>
        <end position="61"/>
    </location>
</feature>